<comment type="subunit">
    <text evidence="6">Part of the ribosomal stalk of the 50S ribosomal subunit. The N-terminus interacts with L11 and the large rRNA to form the base of the stalk. The C-terminus forms an elongated spine to which L12 dimers bind in a sequential fashion forming a multimeric L10(L12)X complex.</text>
</comment>
<comment type="similarity">
    <text evidence="2 6">Belongs to the universal ribosomal protein uL10 family.</text>
</comment>
<dbReference type="Gene3D" id="3.30.70.1730">
    <property type="match status" value="1"/>
</dbReference>
<dbReference type="PATRIC" id="fig|880071.3.peg.2092"/>
<dbReference type="InterPro" id="IPR043141">
    <property type="entry name" value="Ribosomal_uL10-like_sf"/>
</dbReference>
<evidence type="ECO:0000256" key="3">
    <source>
        <dbReference type="ARBA" id="ARBA00022980"/>
    </source>
</evidence>
<dbReference type="GO" id="GO:0070180">
    <property type="term" value="F:large ribosomal subunit rRNA binding"/>
    <property type="evidence" value="ECO:0007669"/>
    <property type="project" value="UniProtKB-UniRule"/>
</dbReference>
<gene>
    <name evidence="6" type="primary">rplJ</name>
    <name evidence="7" type="ordered locus">Fleli_2103</name>
</gene>
<dbReference type="PANTHER" id="PTHR11560">
    <property type="entry name" value="39S RIBOSOMAL PROTEIN L10, MITOCHONDRIAL"/>
    <property type="match status" value="1"/>
</dbReference>
<dbReference type="SUPFAM" id="SSF160369">
    <property type="entry name" value="Ribosomal protein L10-like"/>
    <property type="match status" value="1"/>
</dbReference>
<dbReference type="Pfam" id="PF00466">
    <property type="entry name" value="Ribosomal_L10"/>
    <property type="match status" value="1"/>
</dbReference>
<evidence type="ECO:0000256" key="2">
    <source>
        <dbReference type="ARBA" id="ARBA00008889"/>
    </source>
</evidence>
<proteinExistence type="inferred from homology"/>
<dbReference type="STRING" id="880071.Fleli_2103"/>
<organism evidence="7 8">
    <name type="scientific">Bernardetia litoralis (strain ATCC 23117 / DSM 6794 / NBRC 15988 / NCIMB 1366 / Fx l1 / Sio-4)</name>
    <name type="common">Flexibacter litoralis</name>
    <dbReference type="NCBI Taxonomy" id="880071"/>
    <lineage>
        <taxon>Bacteria</taxon>
        <taxon>Pseudomonadati</taxon>
        <taxon>Bacteroidota</taxon>
        <taxon>Cytophagia</taxon>
        <taxon>Cytophagales</taxon>
        <taxon>Bernardetiaceae</taxon>
        <taxon>Bernardetia</taxon>
    </lineage>
</organism>
<dbReference type="InterPro" id="IPR047865">
    <property type="entry name" value="Ribosomal_uL10_bac_type"/>
</dbReference>
<dbReference type="AlphaFoldDB" id="I4AKK1"/>
<reference evidence="8" key="1">
    <citation type="submission" date="2012-06" db="EMBL/GenBank/DDBJ databases">
        <title>The complete genome of Flexibacter litoralis DSM 6794.</title>
        <authorList>
            <person name="Lucas S."/>
            <person name="Copeland A."/>
            <person name="Lapidus A."/>
            <person name="Glavina del Rio T."/>
            <person name="Dalin E."/>
            <person name="Tice H."/>
            <person name="Bruce D."/>
            <person name="Goodwin L."/>
            <person name="Pitluck S."/>
            <person name="Peters L."/>
            <person name="Ovchinnikova G."/>
            <person name="Lu M."/>
            <person name="Kyrpides N."/>
            <person name="Mavromatis K."/>
            <person name="Ivanova N."/>
            <person name="Brettin T."/>
            <person name="Detter J.C."/>
            <person name="Han C."/>
            <person name="Larimer F."/>
            <person name="Land M."/>
            <person name="Hauser L."/>
            <person name="Markowitz V."/>
            <person name="Cheng J.-F."/>
            <person name="Hugenholtz P."/>
            <person name="Woyke T."/>
            <person name="Wu D."/>
            <person name="Spring S."/>
            <person name="Lang E."/>
            <person name="Kopitz M."/>
            <person name="Brambilla E."/>
            <person name="Klenk H.-P."/>
            <person name="Eisen J.A."/>
        </authorList>
    </citation>
    <scope>NUCLEOTIDE SEQUENCE [LARGE SCALE GENOMIC DNA]</scope>
    <source>
        <strain evidence="8">ATCC 23117 / DSM 6794 / NBRC 15988 / NCIMB 1366 / Sio-4</strain>
    </source>
</reference>
<name>I4AKK1_BERLS</name>
<dbReference type="RefSeq" id="WP_014797933.1">
    <property type="nucleotide sequence ID" value="NC_018018.1"/>
</dbReference>
<dbReference type="eggNOG" id="COG0244">
    <property type="taxonomic scope" value="Bacteria"/>
</dbReference>
<evidence type="ECO:0000256" key="1">
    <source>
        <dbReference type="ARBA" id="ARBA00002633"/>
    </source>
</evidence>
<evidence type="ECO:0000313" key="8">
    <source>
        <dbReference type="Proteomes" id="UP000006054"/>
    </source>
</evidence>
<evidence type="ECO:0000313" key="7">
    <source>
        <dbReference type="EMBL" id="AFM04486.1"/>
    </source>
</evidence>
<evidence type="ECO:0000256" key="4">
    <source>
        <dbReference type="ARBA" id="ARBA00023274"/>
    </source>
</evidence>
<evidence type="ECO:0000256" key="5">
    <source>
        <dbReference type="ARBA" id="ARBA00035202"/>
    </source>
</evidence>
<keyword evidence="4 6" id="KW-0687">Ribonucleoprotein</keyword>
<dbReference type="GO" id="GO:0005840">
    <property type="term" value="C:ribosome"/>
    <property type="evidence" value="ECO:0007669"/>
    <property type="project" value="UniProtKB-KW"/>
</dbReference>
<keyword evidence="6" id="KW-0699">rRNA-binding</keyword>
<keyword evidence="8" id="KW-1185">Reference proteome</keyword>
<dbReference type="Proteomes" id="UP000006054">
    <property type="component" value="Chromosome"/>
</dbReference>
<protein>
    <recommendedName>
        <fullName evidence="5 6">Large ribosomal subunit protein uL10</fullName>
    </recommendedName>
</protein>
<dbReference type="GO" id="GO:0006412">
    <property type="term" value="P:translation"/>
    <property type="evidence" value="ECO:0007669"/>
    <property type="project" value="UniProtKB-UniRule"/>
</dbReference>
<dbReference type="HAMAP" id="MF_00362">
    <property type="entry name" value="Ribosomal_uL10"/>
    <property type="match status" value="1"/>
</dbReference>
<evidence type="ECO:0000256" key="6">
    <source>
        <dbReference type="HAMAP-Rule" id="MF_00362"/>
    </source>
</evidence>
<keyword evidence="3 6" id="KW-0689">Ribosomal protein</keyword>
<dbReference type="OrthoDB" id="1523686at2"/>
<dbReference type="KEGG" id="fli:Fleli_2103"/>
<sequence>MNRDQKTQVVKDLVEKFSNSANFYLTDSSGMSVAQTNALRRACFDKGIEYRVAKNTLIRKALEQIEGDFEPLVEQGALKGFSAIMFSPETAKLPAQIIKDFRKKNKLEKPLFKAASVETALFIGEKQLNMLSEIKSKDEVLGEVIMLLQSPARTVTAAILSGGGRVAAMVKGIAEKGE</sequence>
<dbReference type="NCBIfam" id="NF000955">
    <property type="entry name" value="PRK00099.1-1"/>
    <property type="match status" value="1"/>
</dbReference>
<dbReference type="InterPro" id="IPR022973">
    <property type="entry name" value="Ribosomal_uL10_bac"/>
</dbReference>
<dbReference type="InterPro" id="IPR001790">
    <property type="entry name" value="Ribosomal_uL10"/>
</dbReference>
<dbReference type="EMBL" id="CP003345">
    <property type="protein sequence ID" value="AFM04486.1"/>
    <property type="molecule type" value="Genomic_DNA"/>
</dbReference>
<dbReference type="HOGENOM" id="CLU_092227_3_0_10"/>
<keyword evidence="6" id="KW-0694">RNA-binding</keyword>
<comment type="function">
    <text evidence="1 6">Forms part of the ribosomal stalk, playing a central role in the interaction of the ribosome with GTP-bound translation factors.</text>
</comment>
<accession>I4AKK1</accession>
<dbReference type="GO" id="GO:1990904">
    <property type="term" value="C:ribonucleoprotein complex"/>
    <property type="evidence" value="ECO:0007669"/>
    <property type="project" value="UniProtKB-KW"/>
</dbReference>
<dbReference type="CDD" id="cd05797">
    <property type="entry name" value="Ribosomal_L10"/>
    <property type="match status" value="1"/>
</dbReference>